<dbReference type="EMBL" id="KI894025">
    <property type="protein sequence ID" value="OCF22272.1"/>
    <property type="molecule type" value="Genomic_DNA"/>
</dbReference>
<evidence type="ECO:0000313" key="3">
    <source>
        <dbReference type="Proteomes" id="UP000092730"/>
    </source>
</evidence>
<proteinExistence type="predicted"/>
<dbReference type="AlphaFoldDB" id="A0A1B9FU41"/>
<dbReference type="Proteomes" id="UP000092730">
    <property type="component" value="Chromosome 8"/>
</dbReference>
<protein>
    <submittedName>
        <fullName evidence="1">Uncharacterized protein</fullName>
    </submittedName>
</protein>
<reference evidence="2" key="4">
    <citation type="submission" date="2024-02" db="EMBL/GenBank/DDBJ databases">
        <title>Comparative genomics of Cryptococcus and Kwoniella reveals pathogenesis evolution and contrasting modes of karyotype evolution via chromosome fusion or intercentromeric recombination.</title>
        <authorList>
            <person name="Coelho M.A."/>
            <person name="David-Palma M."/>
            <person name="Shea T."/>
            <person name="Bowers K."/>
            <person name="McGinley-Smith S."/>
            <person name="Mohammad A.W."/>
            <person name="Gnirke A."/>
            <person name="Yurkov A.M."/>
            <person name="Nowrousian M."/>
            <person name="Sun S."/>
            <person name="Cuomo C.A."/>
            <person name="Heitman J."/>
        </authorList>
    </citation>
    <scope>NUCLEOTIDE SEQUENCE</scope>
    <source>
        <strain evidence="2">CBS 10118</strain>
    </source>
</reference>
<gene>
    <name evidence="1" type="ORF">I302_07917</name>
    <name evidence="2" type="ORF">I302_108780</name>
</gene>
<organism evidence="1">
    <name type="scientific">Kwoniella bestiolae CBS 10118</name>
    <dbReference type="NCBI Taxonomy" id="1296100"/>
    <lineage>
        <taxon>Eukaryota</taxon>
        <taxon>Fungi</taxon>
        <taxon>Dikarya</taxon>
        <taxon>Basidiomycota</taxon>
        <taxon>Agaricomycotina</taxon>
        <taxon>Tremellomycetes</taxon>
        <taxon>Tremellales</taxon>
        <taxon>Cryptococcaceae</taxon>
        <taxon>Kwoniella</taxon>
    </lineage>
</organism>
<accession>A0A1B9FU41</accession>
<name>A0A1B9FU41_9TREE</name>
<reference evidence="2" key="2">
    <citation type="submission" date="2013-07" db="EMBL/GenBank/DDBJ databases">
        <authorList>
            <consortium name="The Broad Institute Genome Sequencing Platform"/>
            <person name="Cuomo C."/>
            <person name="Litvintseva A."/>
            <person name="Chen Y."/>
            <person name="Heitman J."/>
            <person name="Sun S."/>
            <person name="Springer D."/>
            <person name="Dromer F."/>
            <person name="Young S.K."/>
            <person name="Zeng Q."/>
            <person name="Gargeya S."/>
            <person name="Fitzgerald M."/>
            <person name="Abouelleil A."/>
            <person name="Alvarado L."/>
            <person name="Berlin A.M."/>
            <person name="Chapman S.B."/>
            <person name="Dewar J."/>
            <person name="Goldberg J."/>
            <person name="Griggs A."/>
            <person name="Gujja S."/>
            <person name="Hansen M."/>
            <person name="Howarth C."/>
            <person name="Imamovic A."/>
            <person name="Larimer J."/>
            <person name="McCowan C."/>
            <person name="Murphy C."/>
            <person name="Pearson M."/>
            <person name="Priest M."/>
            <person name="Roberts A."/>
            <person name="Saif S."/>
            <person name="Shea T."/>
            <person name="Sykes S."/>
            <person name="Wortman J."/>
            <person name="Nusbaum C."/>
            <person name="Birren B."/>
        </authorList>
    </citation>
    <scope>NUCLEOTIDE SEQUENCE</scope>
    <source>
        <strain evidence="2">CBS 10118</strain>
    </source>
</reference>
<dbReference type="EMBL" id="CP144548">
    <property type="protein sequence ID" value="WVW86726.1"/>
    <property type="molecule type" value="Genomic_DNA"/>
</dbReference>
<dbReference type="GeneID" id="30212316"/>
<keyword evidence="3" id="KW-1185">Reference proteome</keyword>
<dbReference type="VEuPathDB" id="FungiDB:I302_07917"/>
<reference evidence="1" key="3">
    <citation type="submission" date="2014-01" db="EMBL/GenBank/DDBJ databases">
        <title>Evolution of pathogenesis and genome organization in the Tremellales.</title>
        <authorList>
            <person name="Cuomo C."/>
            <person name="Litvintseva A."/>
            <person name="Heitman J."/>
            <person name="Chen Y."/>
            <person name="Sun S."/>
            <person name="Springer D."/>
            <person name="Dromer F."/>
            <person name="Young S."/>
            <person name="Zeng Q."/>
            <person name="Chapman S."/>
            <person name="Gujja S."/>
            <person name="Saif S."/>
            <person name="Birren B."/>
        </authorList>
    </citation>
    <scope>NUCLEOTIDE SEQUENCE</scope>
    <source>
        <strain evidence="1">CBS 10118</strain>
    </source>
</reference>
<dbReference type="OrthoDB" id="2125396at2759"/>
<evidence type="ECO:0000313" key="1">
    <source>
        <dbReference type="EMBL" id="OCF22272.1"/>
    </source>
</evidence>
<evidence type="ECO:0000313" key="2">
    <source>
        <dbReference type="EMBL" id="WVW86726.1"/>
    </source>
</evidence>
<sequence>MSGQTNKVGNMRKFLMFKLRRLQLESQLPPIISTLSIPPDLFPLILSHITDQSTLHSLSLTTRYFNILATPVLYQHVYLGSGTSVERFILNAPLHHRKNIKTLHLHFDLSKWNTDTYKFQHTNRKQVNDAKLDKLDKLIVTSTGPQHIRIHKKQTYRDRRLSDVFDDWALALCPTKGPVIFEGRYIDSQDEDTDDDWLKGPLFHMINYWTNLKYLDVPIMLHPQPPFTKRRAVGLLPPEKPLMGLKEIRINSWDRDQSLLQGGLLIKWLDDLAYLIGTEREKERRTGVNKAKDDKEEEEGIVLRISEPTYGDQLEMLERWVEQRGDRARAFVVARS</sequence>
<dbReference type="KEGG" id="kbi:30212316"/>
<dbReference type="RefSeq" id="XP_019043342.1">
    <property type="nucleotide sequence ID" value="XM_019194506.1"/>
</dbReference>
<reference evidence="1" key="1">
    <citation type="submission" date="2013-07" db="EMBL/GenBank/DDBJ databases">
        <title>The Genome Sequence of Cryptococcus bestiolae CBS10118.</title>
        <authorList>
            <consortium name="The Broad Institute Genome Sequencing Platform"/>
            <person name="Cuomo C."/>
            <person name="Litvintseva A."/>
            <person name="Chen Y."/>
            <person name="Heitman J."/>
            <person name="Sun S."/>
            <person name="Springer D."/>
            <person name="Dromer F."/>
            <person name="Young S.K."/>
            <person name="Zeng Q."/>
            <person name="Gargeya S."/>
            <person name="Fitzgerald M."/>
            <person name="Abouelleil A."/>
            <person name="Alvarado L."/>
            <person name="Berlin A.M."/>
            <person name="Chapman S.B."/>
            <person name="Dewar J."/>
            <person name="Goldberg J."/>
            <person name="Griggs A."/>
            <person name="Gujja S."/>
            <person name="Hansen M."/>
            <person name="Howarth C."/>
            <person name="Imamovic A."/>
            <person name="Larimer J."/>
            <person name="McCowan C."/>
            <person name="Murphy C."/>
            <person name="Pearson M."/>
            <person name="Priest M."/>
            <person name="Roberts A."/>
            <person name="Saif S."/>
            <person name="Shea T."/>
            <person name="Sykes S."/>
            <person name="Wortman J."/>
            <person name="Nusbaum C."/>
            <person name="Birren B."/>
        </authorList>
    </citation>
    <scope>NUCLEOTIDE SEQUENCE [LARGE SCALE GENOMIC DNA]</scope>
    <source>
        <strain evidence="1">CBS 10118</strain>
    </source>
</reference>